<feature type="region of interest" description="Disordered" evidence="1">
    <location>
        <begin position="66"/>
        <end position="87"/>
    </location>
</feature>
<name>A0A7J0G2X3_9ERIC</name>
<dbReference type="PANTHER" id="PTHR31346:SF4">
    <property type="entry name" value="MULTIPLE ORGANELLAR RNA EDITING FACTOR 8, CHLOROPLASTIC_MITOCHONDRIAL"/>
    <property type="match status" value="1"/>
</dbReference>
<evidence type="ECO:0000313" key="3">
    <source>
        <dbReference type="Proteomes" id="UP000585474"/>
    </source>
</evidence>
<dbReference type="PANTHER" id="PTHR31346">
    <property type="entry name" value="MULTIPLE ORGANELLAR RNA EDITING FACTOR 2, CHLOROPLASTIC-RELATED-RELATED"/>
    <property type="match status" value="1"/>
</dbReference>
<protein>
    <submittedName>
        <fullName evidence="2">Cobalt ion binding protein</fullName>
    </submittedName>
</protein>
<reference evidence="2 3" key="1">
    <citation type="submission" date="2019-07" db="EMBL/GenBank/DDBJ databases">
        <title>De Novo Assembly of kiwifruit Actinidia rufa.</title>
        <authorList>
            <person name="Sugita-Konishi S."/>
            <person name="Sato K."/>
            <person name="Mori E."/>
            <person name="Abe Y."/>
            <person name="Kisaki G."/>
            <person name="Hamano K."/>
            <person name="Suezawa K."/>
            <person name="Otani M."/>
            <person name="Fukuda T."/>
            <person name="Manabe T."/>
            <person name="Gomi K."/>
            <person name="Tabuchi M."/>
            <person name="Akimitsu K."/>
            <person name="Kataoka I."/>
        </authorList>
    </citation>
    <scope>NUCLEOTIDE SEQUENCE [LARGE SCALE GENOMIC DNA]</scope>
    <source>
        <strain evidence="3">cv. Fuchu</strain>
    </source>
</reference>
<evidence type="ECO:0000313" key="2">
    <source>
        <dbReference type="EMBL" id="GFZ05127.1"/>
    </source>
</evidence>
<accession>A0A7J0G2X3</accession>
<sequence>MATRIFAGSLLSTKQSLSLTLSRFYASLCLSTPLSSFSTYSVLRLRPLAAVTAHFHRHSPASTTVRGFSTQQTTSSLNDPNPNWTNRPPEETILLDGCDFEHWLLVVEKPEGEPTRDDTIDSYIKTEAMVVDLNFALF</sequence>
<dbReference type="GO" id="GO:0016554">
    <property type="term" value="P:cytidine to uridine editing"/>
    <property type="evidence" value="ECO:0007669"/>
    <property type="project" value="InterPro"/>
</dbReference>
<feature type="compositionally biased region" description="Polar residues" evidence="1">
    <location>
        <begin position="66"/>
        <end position="86"/>
    </location>
</feature>
<gene>
    <name evidence="2" type="ORF">Acr_17g0006990</name>
</gene>
<keyword evidence="3" id="KW-1185">Reference proteome</keyword>
<dbReference type="EMBL" id="BJWL01000017">
    <property type="protein sequence ID" value="GFZ05127.1"/>
    <property type="molecule type" value="Genomic_DNA"/>
</dbReference>
<comment type="caution">
    <text evidence="2">The sequence shown here is derived from an EMBL/GenBank/DDBJ whole genome shotgun (WGS) entry which is preliminary data.</text>
</comment>
<dbReference type="GO" id="GO:0080156">
    <property type="term" value="P:mitochondrial mRNA modification"/>
    <property type="evidence" value="ECO:0007669"/>
    <property type="project" value="TreeGrafter"/>
</dbReference>
<proteinExistence type="predicted"/>
<dbReference type="InterPro" id="IPR039206">
    <property type="entry name" value="MORF/ORRM1/DAG-like"/>
</dbReference>
<organism evidence="2 3">
    <name type="scientific">Actinidia rufa</name>
    <dbReference type="NCBI Taxonomy" id="165716"/>
    <lineage>
        <taxon>Eukaryota</taxon>
        <taxon>Viridiplantae</taxon>
        <taxon>Streptophyta</taxon>
        <taxon>Embryophyta</taxon>
        <taxon>Tracheophyta</taxon>
        <taxon>Spermatophyta</taxon>
        <taxon>Magnoliopsida</taxon>
        <taxon>eudicotyledons</taxon>
        <taxon>Gunneridae</taxon>
        <taxon>Pentapetalae</taxon>
        <taxon>asterids</taxon>
        <taxon>Ericales</taxon>
        <taxon>Actinidiaceae</taxon>
        <taxon>Actinidia</taxon>
    </lineage>
</organism>
<dbReference type="Proteomes" id="UP000585474">
    <property type="component" value="Unassembled WGS sequence"/>
</dbReference>
<dbReference type="AlphaFoldDB" id="A0A7J0G2X3"/>
<dbReference type="GO" id="GO:0005739">
    <property type="term" value="C:mitochondrion"/>
    <property type="evidence" value="ECO:0007669"/>
    <property type="project" value="TreeGrafter"/>
</dbReference>
<evidence type="ECO:0000256" key="1">
    <source>
        <dbReference type="SAM" id="MobiDB-lite"/>
    </source>
</evidence>
<dbReference type="OrthoDB" id="1913091at2759"/>